<dbReference type="WormBase" id="Bm10746">
    <property type="protein sequence ID" value="BM45631"/>
    <property type="gene ID" value="WBGene00231007"/>
    <property type="gene designation" value="Bma-smp-1"/>
</dbReference>
<dbReference type="EMBL" id="LN857009">
    <property type="protein sequence ID" value="CDP99403.1"/>
    <property type="molecule type" value="Genomic_DNA"/>
</dbReference>
<feature type="region of interest" description="Disordered" evidence="1">
    <location>
        <begin position="1"/>
        <end position="35"/>
    </location>
</feature>
<feature type="compositionally biased region" description="Basic and acidic residues" evidence="1">
    <location>
        <begin position="8"/>
        <end position="18"/>
    </location>
</feature>
<protein>
    <submittedName>
        <fullName evidence="2">Bm10746</fullName>
    </submittedName>
</protein>
<proteinExistence type="predicted"/>
<evidence type="ECO:0000313" key="2">
    <source>
        <dbReference type="EMBL" id="CDP99403.1"/>
    </source>
</evidence>
<reference evidence="2" key="1">
    <citation type="journal article" date="2007" name="Science">
        <title>Draft genome of the filarial nematode parasite Brugia malayi.</title>
        <authorList>
            <person name="Ghedin E."/>
            <person name="Wang S."/>
            <person name="Spiro D."/>
            <person name="Caler E."/>
            <person name="Zhao Q."/>
            <person name="Crabtree J."/>
            <person name="Allen J.E."/>
            <person name="Delcher A.L."/>
            <person name="Guiliano D.B."/>
            <person name="Miranda-Saavedra D."/>
            <person name="Angiuoli S.V."/>
            <person name="Creasy T."/>
            <person name="Amedeo P."/>
            <person name="Haas B."/>
            <person name="El-Sayed N.M."/>
            <person name="Wortman J.R."/>
            <person name="Feldblyum T."/>
            <person name="Tallon L."/>
            <person name="Schatz M."/>
            <person name="Shumway M."/>
            <person name="Koo H."/>
            <person name="Salzberg S.L."/>
            <person name="Schobel S."/>
            <person name="Pertea M."/>
            <person name="Pop M."/>
            <person name="White O."/>
            <person name="Barton G.J."/>
            <person name="Carlow C.K."/>
            <person name="Crawford M.J."/>
            <person name="Daub J."/>
            <person name="Dimmic M.W."/>
            <person name="Estes C.F."/>
            <person name="Foster J.M."/>
            <person name="Ganatra M."/>
            <person name="Gregory W.F."/>
            <person name="Johnson N.M."/>
            <person name="Jin J."/>
            <person name="Komuniecki R."/>
            <person name="Korf I."/>
            <person name="Kumar S."/>
            <person name="Laney S."/>
            <person name="Li B.W."/>
            <person name="Li W."/>
            <person name="Lindblom T.H."/>
            <person name="Lustigman S."/>
            <person name="Ma D."/>
            <person name="Maina C.V."/>
            <person name="Martin D.M."/>
            <person name="McCarter J.P."/>
            <person name="McReynolds L."/>
            <person name="Mitreva M."/>
            <person name="Nutman T.B."/>
            <person name="Parkinson J."/>
            <person name="Peregrin-Alvarez J.M."/>
            <person name="Poole C."/>
            <person name="Ren Q."/>
            <person name="Saunders L."/>
            <person name="Sluder A.E."/>
            <person name="Smith K."/>
            <person name="Stanke M."/>
            <person name="Unnasch T.R."/>
            <person name="Ware J."/>
            <person name="Wei A.D."/>
            <person name="Weil G."/>
            <person name="Williams D.J."/>
            <person name="Zhang Y."/>
            <person name="Williams S.A."/>
            <person name="Fraser-Liggett C."/>
            <person name="Slatko B."/>
            <person name="Blaxter M.L."/>
            <person name="Scott A.L."/>
        </authorList>
    </citation>
    <scope>NUCLEOTIDE SEQUENCE</scope>
    <source>
        <strain evidence="2">FR3</strain>
    </source>
</reference>
<feature type="compositionally biased region" description="Polar residues" evidence="1">
    <location>
        <begin position="26"/>
        <end position="35"/>
    </location>
</feature>
<sequence>MHVNNLDAKMRSNDETFSGKRFTGRSGLSTSEPVTENDSNYFKLLEADGDSLLVGAR</sequence>
<name>A0A0J9Y0N5_BRUMA</name>
<gene>
    <name evidence="3" type="primary">bma-smp-1</name>
    <name evidence="2 3" type="ORF">Bm10746</name>
    <name evidence="2" type="ORF">BM_Bm10746</name>
</gene>
<evidence type="ECO:0000256" key="1">
    <source>
        <dbReference type="SAM" id="MobiDB-lite"/>
    </source>
</evidence>
<evidence type="ECO:0000313" key="3">
    <source>
        <dbReference type="WormBase" id="Bm10746"/>
    </source>
</evidence>
<organism evidence="2">
    <name type="scientific">Brugia malayi</name>
    <name type="common">Filarial nematode worm</name>
    <dbReference type="NCBI Taxonomy" id="6279"/>
    <lineage>
        <taxon>Eukaryota</taxon>
        <taxon>Metazoa</taxon>
        <taxon>Ecdysozoa</taxon>
        <taxon>Nematoda</taxon>
        <taxon>Chromadorea</taxon>
        <taxon>Rhabditida</taxon>
        <taxon>Spirurina</taxon>
        <taxon>Spiruromorpha</taxon>
        <taxon>Filarioidea</taxon>
        <taxon>Onchocercidae</taxon>
        <taxon>Brugia</taxon>
    </lineage>
</organism>
<accession>A0A0J9Y0N5</accession>
<reference evidence="2" key="2">
    <citation type="submission" date="2012-12" db="EMBL/GenBank/DDBJ databases">
        <authorList>
            <person name="Gao Y.W."/>
            <person name="Fan S.T."/>
            <person name="Sun H.T."/>
            <person name="Wang Z."/>
            <person name="Gao X.L."/>
            <person name="Li Y.G."/>
            <person name="Wang T.C."/>
            <person name="Zhang K."/>
            <person name="Xu W.W."/>
            <person name="Yu Z.J."/>
            <person name="Xia X.Z."/>
        </authorList>
    </citation>
    <scope>NUCLEOTIDE SEQUENCE</scope>
    <source>
        <strain evidence="2">FR3</strain>
    </source>
</reference>
<dbReference type="AlphaFoldDB" id="A0A0J9Y0N5"/>